<evidence type="ECO:0000256" key="4">
    <source>
        <dbReference type="ARBA" id="ARBA00023242"/>
    </source>
</evidence>
<feature type="compositionally biased region" description="Basic and acidic residues" evidence="7">
    <location>
        <begin position="331"/>
        <end position="344"/>
    </location>
</feature>
<comment type="caution">
    <text evidence="9">The sequence shown here is derived from an EMBL/GenBank/DDBJ whole genome shotgun (WGS) entry which is preliminary data.</text>
</comment>
<dbReference type="SMART" id="SM00577">
    <property type="entry name" value="CPDc"/>
    <property type="match status" value="1"/>
</dbReference>
<evidence type="ECO:0000313" key="10">
    <source>
        <dbReference type="Proteomes" id="UP000317650"/>
    </source>
</evidence>
<comment type="catalytic activity">
    <reaction evidence="6">
        <text>O-phospho-L-threonyl-[protein] + H2O = L-threonyl-[protein] + phosphate</text>
        <dbReference type="Rhea" id="RHEA:47004"/>
        <dbReference type="Rhea" id="RHEA-COMP:11060"/>
        <dbReference type="Rhea" id="RHEA-COMP:11605"/>
        <dbReference type="ChEBI" id="CHEBI:15377"/>
        <dbReference type="ChEBI" id="CHEBI:30013"/>
        <dbReference type="ChEBI" id="CHEBI:43474"/>
        <dbReference type="ChEBI" id="CHEBI:61977"/>
        <dbReference type="EC" id="3.1.3.16"/>
    </reaction>
</comment>
<organism evidence="9 10">
    <name type="scientific">Musa balbisiana</name>
    <name type="common">Banana</name>
    <dbReference type="NCBI Taxonomy" id="52838"/>
    <lineage>
        <taxon>Eukaryota</taxon>
        <taxon>Viridiplantae</taxon>
        <taxon>Streptophyta</taxon>
        <taxon>Embryophyta</taxon>
        <taxon>Tracheophyta</taxon>
        <taxon>Spermatophyta</taxon>
        <taxon>Magnoliopsida</taxon>
        <taxon>Liliopsida</taxon>
        <taxon>Zingiberales</taxon>
        <taxon>Musaceae</taxon>
        <taxon>Musa</taxon>
    </lineage>
</organism>
<feature type="compositionally biased region" description="Acidic residues" evidence="7">
    <location>
        <begin position="293"/>
        <end position="317"/>
    </location>
</feature>
<dbReference type="InterPro" id="IPR036420">
    <property type="entry name" value="BRCT_dom_sf"/>
</dbReference>
<name>A0A4S8IXT6_MUSBA</name>
<dbReference type="Pfam" id="PF03031">
    <property type="entry name" value="NIF"/>
    <property type="match status" value="1"/>
</dbReference>
<feature type="compositionally biased region" description="Polar residues" evidence="7">
    <location>
        <begin position="740"/>
        <end position="752"/>
    </location>
</feature>
<dbReference type="SUPFAM" id="SSF51735">
    <property type="entry name" value="NAD(P)-binding Rossmann-fold domains"/>
    <property type="match status" value="1"/>
</dbReference>
<dbReference type="Gene3D" id="3.40.50.1000">
    <property type="entry name" value="HAD superfamily/HAD-like"/>
    <property type="match status" value="1"/>
</dbReference>
<dbReference type="Proteomes" id="UP000317650">
    <property type="component" value="Chromosome 10"/>
</dbReference>
<feature type="domain" description="FCP1 homology" evidence="8">
    <location>
        <begin position="1076"/>
        <end position="1256"/>
    </location>
</feature>
<dbReference type="InterPro" id="IPR057473">
    <property type="entry name" value="ARM_CPL3"/>
</dbReference>
<dbReference type="EMBL" id="PYDT01000008">
    <property type="protein sequence ID" value="THU53748.1"/>
    <property type="molecule type" value="Genomic_DNA"/>
</dbReference>
<comment type="subcellular location">
    <subcellularLocation>
        <location evidence="1">Nucleus</location>
    </subcellularLocation>
</comment>
<evidence type="ECO:0000256" key="6">
    <source>
        <dbReference type="ARBA" id="ARBA00048336"/>
    </source>
</evidence>
<accession>A0A4S8IXT6</accession>
<dbReference type="SUPFAM" id="SSF52113">
    <property type="entry name" value="BRCT domain"/>
    <property type="match status" value="1"/>
</dbReference>
<feature type="region of interest" description="Disordered" evidence="7">
    <location>
        <begin position="598"/>
        <end position="677"/>
    </location>
</feature>
<dbReference type="PROSITE" id="PS50969">
    <property type="entry name" value="FCP1"/>
    <property type="match status" value="1"/>
</dbReference>
<feature type="compositionally biased region" description="Basic and acidic residues" evidence="7">
    <location>
        <begin position="724"/>
        <end position="733"/>
    </location>
</feature>
<reference evidence="9 10" key="1">
    <citation type="journal article" date="2019" name="Nat. Plants">
        <title>Genome sequencing of Musa balbisiana reveals subgenome evolution and function divergence in polyploid bananas.</title>
        <authorList>
            <person name="Yao X."/>
        </authorList>
    </citation>
    <scope>NUCLEOTIDE SEQUENCE [LARGE SCALE GENOMIC DNA]</scope>
    <source>
        <strain evidence="10">cv. DH-PKW</strain>
        <tissue evidence="9">Leaves</tissue>
    </source>
</reference>
<dbReference type="InterPro" id="IPR004274">
    <property type="entry name" value="FCP1_dom"/>
</dbReference>
<evidence type="ECO:0000256" key="2">
    <source>
        <dbReference type="ARBA" id="ARBA00013081"/>
    </source>
</evidence>
<dbReference type="Gene3D" id="3.40.50.720">
    <property type="entry name" value="NAD(P)-binding Rossmann-like Domain"/>
    <property type="match status" value="1"/>
</dbReference>
<keyword evidence="4" id="KW-0539">Nucleus</keyword>
<dbReference type="CDD" id="cd17729">
    <property type="entry name" value="BRCT_CTDP1"/>
    <property type="match status" value="1"/>
</dbReference>
<comment type="catalytic activity">
    <reaction evidence="5">
        <text>O-phospho-L-seryl-[protein] + H2O = L-seryl-[protein] + phosphate</text>
        <dbReference type="Rhea" id="RHEA:20629"/>
        <dbReference type="Rhea" id="RHEA-COMP:9863"/>
        <dbReference type="Rhea" id="RHEA-COMP:11604"/>
        <dbReference type="ChEBI" id="CHEBI:15377"/>
        <dbReference type="ChEBI" id="CHEBI:29999"/>
        <dbReference type="ChEBI" id="CHEBI:43474"/>
        <dbReference type="ChEBI" id="CHEBI:83421"/>
        <dbReference type="EC" id="3.1.3.16"/>
    </reaction>
</comment>
<dbReference type="EC" id="3.1.3.16" evidence="2"/>
<dbReference type="PRINTS" id="PR00081">
    <property type="entry name" value="GDHRDH"/>
</dbReference>
<evidence type="ECO:0000313" key="9">
    <source>
        <dbReference type="EMBL" id="THU53748.1"/>
    </source>
</evidence>
<feature type="region of interest" description="Disordered" evidence="7">
    <location>
        <begin position="293"/>
        <end position="352"/>
    </location>
</feature>
<dbReference type="InterPro" id="IPR011947">
    <property type="entry name" value="FCP1_euk"/>
</dbReference>
<sequence length="1688" mass="184473">MVSLRNIAAPATCTAALPVVQTLIAAVAVDRKEGTTESVNRISEMCVHGGAMRSRSYVRRHSPNRRRHEKLKSWYGTCKPMGLWIGLAGYATGLGAVHRASSRGDVTASRPRIIGAPTKADTSWYLGNPCTSISSSTPQLLVIVNALQTRQARGTPVTPWESRAACLMRVSGTNRFFLNPSEKETLARMATDCPRGGRAADGETSDGDSSQSLEEISAEDFKQEARAGRSRVFMGYPMSKNYAPSLYSFAWAQAVRNKPLGLDLMPTKAGDLAVKNDSGVKPEKEEACDVIIEDSSQEDDSAMEKEEGELEEGEVDFGSEPMLIDEATDVSSDKHENEPEKKESDGEESQGFDDFDRRVSLILEELETITMEEAEASFEGVCARLRKSFEDLKPMFTGIESSDTVLHAVVQQAVMGIQTTYSVLDSFTIQKKEQNKQLLLRLLIHIKNQYYTLLTPEQVREIDTLVNSLVFEEDHDKEKEQHGGGLVCLETPCRDSKTVNLPNLEFPTPSRNRVEFSPLLDLHADYDADSLPSPTRENLPQFSIPKPIGLGMLPVVSSQPKTAKNEEAEEATLHPYVTDALEAVSCYQQRYGTTSFLSINRLPSPTPSEEGDKDDDSHEEASSSSVVSNAETACTIQNQAVRSSSTAVCSNSSAGDQPYPVKLVGQVGSGSKSSAKLALKRRDPRLKLMNNEVRGPSVGDKGIDSNALDNRLVGGTMNTRKHKSIDEPVTGDHKMKRQKNGFTGSRDMQMTSGRGGWLEDSSIPQPSDRNQINENFQVEVRKPGSGEVGSGKKSDSNMNFSMLNGLIPNPSGNLPNTLSLPPLLKAVNPTIFVQLLQMEQHRLAAENHQMVTASTSDVTNVSKVNGLPGAVSSVNSTPLKSQEVGQNHLGMSQIPSQSASVSSQNDVGRIRMKPRDPRRALHNNMVQTKNVIVSEQNKINGAIPGPQSSMGHSIAREPGEQAQASVLATQFVPQPNMSRQLTKNLGNTVSSSQLAATSQAVPQYIPSKANQVNVRPASAELNDLKTLVSEATAKGVSQSVNPWGDVDHFLDGYNDEQRAAIQKERARRIAEQNKMFAARKLCLVLDLDHTLLNSAKFVEVDPVHEEILRRKEEQDREKPQRHLFRFHHMGMWTKLRPGIWNFLEKASKLYELHLYTMGNKLYATEMAKVLDPTGTLFSGRVISRGDDADTVDGDERVPKSKDLDGVLGMESAVVIIDDSLRVWPLNKLNLIVVERYTYFPSSRRQFGLLGPSLLEIDHDERPEDGTLASSLAVIERIHQNFFSHHSLKDVDVRNILAAEQRKILVGCRIVFSRVFPVGEANPHLHPLWQTAEQFGAICTNQIDEQVTHVVANSLGTDKSWKKGSSPNGQEKAIEILRDHPLLFSAARMLRLVSRRVVVAGTKESSWRKQVKVSSARQSGRLEGKVALITGGAGGLGKAAAREYIEEGATVILADVDALLGEQAAQQLGPHAQFVECDVTVEQQVAEAVDFAVARHGRLHIMHNSAGIAGPPMAPDVARLDLADFDHVMGVNVRGTLAGIKHAARVMAPTGSGSIICISSVSGLMGGLGTHPYTISKFAVTGIVKSVAGELCRRGVRVNCISPFVIPTRLVVDQLAQIYGDVGRQKILEIVDGLSELNGAKCEEIDVAKAAVYLASDDSKYITGHNLVLDGGFTSYKQLNLPMPDRLEL</sequence>
<dbReference type="InterPro" id="IPR036291">
    <property type="entry name" value="NAD(P)-bd_dom_sf"/>
</dbReference>
<dbReference type="Gene3D" id="3.40.50.10190">
    <property type="entry name" value="BRCT domain"/>
    <property type="match status" value="1"/>
</dbReference>
<keyword evidence="3" id="KW-0378">Hydrolase</keyword>
<dbReference type="FunFam" id="3.40.50.720:FF:000084">
    <property type="entry name" value="Short-chain dehydrogenase reductase"/>
    <property type="match status" value="1"/>
</dbReference>
<dbReference type="SMART" id="SM00822">
    <property type="entry name" value="PKS_KR"/>
    <property type="match status" value="1"/>
</dbReference>
<dbReference type="Pfam" id="PF25505">
    <property type="entry name" value="ARM_CPL3"/>
    <property type="match status" value="1"/>
</dbReference>
<feature type="region of interest" description="Disordered" evidence="7">
    <location>
        <begin position="722"/>
        <end position="769"/>
    </location>
</feature>
<dbReference type="InterPro" id="IPR036412">
    <property type="entry name" value="HAD-like_sf"/>
</dbReference>
<dbReference type="STRING" id="52838.A0A4S8IXT6"/>
<feature type="compositionally biased region" description="Polar residues" evidence="7">
    <location>
        <begin position="629"/>
        <end position="642"/>
    </location>
</feature>
<dbReference type="CDD" id="cd07521">
    <property type="entry name" value="HAD_FCP1-like"/>
    <property type="match status" value="1"/>
</dbReference>
<dbReference type="InterPro" id="IPR057326">
    <property type="entry name" value="KR_dom"/>
</dbReference>
<dbReference type="Pfam" id="PF13561">
    <property type="entry name" value="adh_short_C2"/>
    <property type="match status" value="1"/>
</dbReference>
<feature type="region of interest" description="Disordered" evidence="7">
    <location>
        <begin position="193"/>
        <end position="224"/>
    </location>
</feature>
<evidence type="ECO:0000256" key="7">
    <source>
        <dbReference type="SAM" id="MobiDB-lite"/>
    </source>
</evidence>
<dbReference type="PANTHER" id="PTHR23081">
    <property type="entry name" value="RNA POLYMERASE II CTD PHOSPHATASE"/>
    <property type="match status" value="1"/>
</dbReference>
<evidence type="ECO:0000256" key="3">
    <source>
        <dbReference type="ARBA" id="ARBA00022801"/>
    </source>
</evidence>
<dbReference type="InterPro" id="IPR023214">
    <property type="entry name" value="HAD_sf"/>
</dbReference>
<dbReference type="GO" id="GO:0008420">
    <property type="term" value="F:RNA polymerase II CTD heptapeptide repeat phosphatase activity"/>
    <property type="evidence" value="ECO:0007669"/>
    <property type="project" value="InterPro"/>
</dbReference>
<dbReference type="FunFam" id="3.40.50.1000:FF:000098">
    <property type="entry name" value="RNA polymerase II C-terminal domain phosphatase-like 3"/>
    <property type="match status" value="1"/>
</dbReference>
<protein>
    <recommendedName>
        <fullName evidence="2">protein-serine/threonine phosphatase</fullName>
        <ecNumber evidence="2">3.1.3.16</ecNumber>
    </recommendedName>
</protein>
<evidence type="ECO:0000259" key="8">
    <source>
        <dbReference type="PROSITE" id="PS50969"/>
    </source>
</evidence>
<dbReference type="NCBIfam" id="TIGR02250">
    <property type="entry name" value="FCP1_euk"/>
    <property type="match status" value="1"/>
</dbReference>
<dbReference type="PANTHER" id="PTHR23081:SF2">
    <property type="entry name" value="RNA POLYMERASE II C-TERMINAL DOMAIN PHOSPHATASE-LIKE 3"/>
    <property type="match status" value="1"/>
</dbReference>
<dbReference type="GO" id="GO:0005634">
    <property type="term" value="C:nucleus"/>
    <property type="evidence" value="ECO:0007669"/>
    <property type="project" value="UniProtKB-SubCell"/>
</dbReference>
<feature type="compositionally biased region" description="Low complexity" evidence="7">
    <location>
        <begin position="643"/>
        <end position="653"/>
    </location>
</feature>
<keyword evidence="10" id="KW-1185">Reference proteome</keyword>
<dbReference type="InterPro" id="IPR039189">
    <property type="entry name" value="Fcp1"/>
</dbReference>
<proteinExistence type="predicted"/>
<gene>
    <name evidence="9" type="ORF">C4D60_Mb10t17710</name>
</gene>
<dbReference type="PROSITE" id="PS00061">
    <property type="entry name" value="ADH_SHORT"/>
    <property type="match status" value="1"/>
</dbReference>
<evidence type="ECO:0000256" key="5">
    <source>
        <dbReference type="ARBA" id="ARBA00047761"/>
    </source>
</evidence>
<dbReference type="SUPFAM" id="SSF56784">
    <property type="entry name" value="HAD-like"/>
    <property type="match status" value="1"/>
</dbReference>
<dbReference type="InterPro" id="IPR020904">
    <property type="entry name" value="Sc_DH/Rdtase_CS"/>
</dbReference>
<evidence type="ECO:0000256" key="1">
    <source>
        <dbReference type="ARBA" id="ARBA00004123"/>
    </source>
</evidence>
<dbReference type="InterPro" id="IPR002347">
    <property type="entry name" value="SDR_fam"/>
</dbReference>